<organism evidence="10 11">
    <name type="scientific">Ambrosiozyma monospora</name>
    <name type="common">Yeast</name>
    <name type="synonym">Endomycopsis monosporus</name>
    <dbReference type="NCBI Taxonomy" id="43982"/>
    <lineage>
        <taxon>Eukaryota</taxon>
        <taxon>Fungi</taxon>
        <taxon>Dikarya</taxon>
        <taxon>Ascomycota</taxon>
        <taxon>Saccharomycotina</taxon>
        <taxon>Pichiomycetes</taxon>
        <taxon>Pichiales</taxon>
        <taxon>Pichiaceae</taxon>
        <taxon>Ambrosiozyma</taxon>
    </lineage>
</organism>
<evidence type="ECO:0000256" key="3">
    <source>
        <dbReference type="ARBA" id="ARBA00022679"/>
    </source>
</evidence>
<dbReference type="EC" id="2.7.7.7" evidence="2"/>
<keyword evidence="5" id="KW-0235">DNA replication</keyword>
<dbReference type="PANTHER" id="PTHR33568">
    <property type="entry name" value="DNA POLYMERASE"/>
    <property type="match status" value="1"/>
</dbReference>
<proteinExistence type="inferred from homology"/>
<dbReference type="PROSITE" id="PS00116">
    <property type="entry name" value="DNA_POLYMERASE_B"/>
    <property type="match status" value="1"/>
</dbReference>
<evidence type="ECO:0000256" key="4">
    <source>
        <dbReference type="ARBA" id="ARBA00022695"/>
    </source>
</evidence>
<gene>
    <name evidence="10" type="ORF">Amon01_000059100</name>
</gene>
<evidence type="ECO:0000313" key="10">
    <source>
        <dbReference type="EMBL" id="GMG19602.1"/>
    </source>
</evidence>
<dbReference type="Gene3D" id="3.90.1600.10">
    <property type="entry name" value="Palm domain of DNA polymerase"/>
    <property type="match status" value="1"/>
</dbReference>
<feature type="domain" description="DNA-directed DNA polymerase family B mitochondria/virus" evidence="9">
    <location>
        <begin position="1"/>
        <end position="198"/>
    </location>
</feature>
<keyword evidence="6" id="KW-0239">DNA-directed DNA polymerase</keyword>
<dbReference type="GO" id="GO:0003677">
    <property type="term" value="F:DNA binding"/>
    <property type="evidence" value="ECO:0007669"/>
    <property type="project" value="UniProtKB-KW"/>
</dbReference>
<dbReference type="InterPro" id="IPR017964">
    <property type="entry name" value="DNA-dir_DNA_pol_B_CS"/>
</dbReference>
<dbReference type="GO" id="GO:0000166">
    <property type="term" value="F:nucleotide binding"/>
    <property type="evidence" value="ECO:0007669"/>
    <property type="project" value="InterPro"/>
</dbReference>
<evidence type="ECO:0000256" key="5">
    <source>
        <dbReference type="ARBA" id="ARBA00022705"/>
    </source>
</evidence>
<evidence type="ECO:0000259" key="9">
    <source>
        <dbReference type="Pfam" id="PF03175"/>
    </source>
</evidence>
<dbReference type="Proteomes" id="UP001165063">
    <property type="component" value="Unassembled WGS sequence"/>
</dbReference>
<dbReference type="InterPro" id="IPR004868">
    <property type="entry name" value="DNA-dir_DNA_pol_B_mt/vir"/>
</dbReference>
<keyword evidence="3" id="KW-0808">Transferase</keyword>
<evidence type="ECO:0000256" key="1">
    <source>
        <dbReference type="ARBA" id="ARBA00005755"/>
    </source>
</evidence>
<accession>A0A9W7DBX4</accession>
<evidence type="ECO:0000256" key="7">
    <source>
        <dbReference type="ARBA" id="ARBA00023125"/>
    </source>
</evidence>
<protein>
    <recommendedName>
        <fullName evidence="2">DNA-directed DNA polymerase</fullName>
        <ecNumber evidence="2">2.7.7.7</ecNumber>
    </recommendedName>
</protein>
<comment type="caution">
    <text evidence="10">The sequence shown here is derived from an EMBL/GenBank/DDBJ whole genome shotgun (WGS) entry which is preliminary data.</text>
</comment>
<comment type="catalytic activity">
    <reaction evidence="8">
        <text>DNA(n) + a 2'-deoxyribonucleoside 5'-triphosphate = DNA(n+1) + diphosphate</text>
        <dbReference type="Rhea" id="RHEA:22508"/>
        <dbReference type="Rhea" id="RHEA-COMP:17339"/>
        <dbReference type="Rhea" id="RHEA-COMP:17340"/>
        <dbReference type="ChEBI" id="CHEBI:33019"/>
        <dbReference type="ChEBI" id="CHEBI:61560"/>
        <dbReference type="ChEBI" id="CHEBI:173112"/>
        <dbReference type="EC" id="2.7.7.7"/>
    </reaction>
</comment>
<keyword evidence="11" id="KW-1185">Reference proteome</keyword>
<reference evidence="10" key="1">
    <citation type="submission" date="2023-04" db="EMBL/GenBank/DDBJ databases">
        <title>Ambrosiozyma monospora NBRC 1965.</title>
        <authorList>
            <person name="Ichikawa N."/>
            <person name="Sato H."/>
            <person name="Tonouchi N."/>
        </authorList>
    </citation>
    <scope>NUCLEOTIDE SEQUENCE</scope>
    <source>
        <strain evidence="10">NBRC 1965</strain>
    </source>
</reference>
<evidence type="ECO:0000313" key="11">
    <source>
        <dbReference type="Proteomes" id="UP001165063"/>
    </source>
</evidence>
<dbReference type="InterPro" id="IPR043502">
    <property type="entry name" value="DNA/RNA_pol_sf"/>
</dbReference>
<sequence length="315" mass="37390">MSFYDQPYGKMFKVKSRDSSKLGIYLCKVKAHPQFTHEYFPIRYKDKIVYKHNDIIEYEAWYTSVDIDIGISEGHEITILRGYEWEQRGKIFRSYIEQVLYKYKLQFEQENNNVKRQVIKIIMNSLWGKFAQKWIEDEYKILDIQEAENEEGYIIYDTDFMLIKTKIDKEIGSKPVQNGVFTLSWARYHMKKLWEKGAKPGAVCLYSDTDSICVPENSFNLDSDIIGTEMGQLELEHTFTQLVCTGKKQYIGSYINQNNEIQYKKRFKGVPIQYITPDLYLHLLKGKEATIEFLKFRREWGSVRGYIEYKNVKST</sequence>
<evidence type="ECO:0000256" key="2">
    <source>
        <dbReference type="ARBA" id="ARBA00012417"/>
    </source>
</evidence>
<dbReference type="InterPro" id="IPR023211">
    <property type="entry name" value="DNA_pol_palm_dom_sf"/>
</dbReference>
<dbReference type="GO" id="GO:0003887">
    <property type="term" value="F:DNA-directed DNA polymerase activity"/>
    <property type="evidence" value="ECO:0007669"/>
    <property type="project" value="UniProtKB-KW"/>
</dbReference>
<evidence type="ECO:0000256" key="6">
    <source>
        <dbReference type="ARBA" id="ARBA00022932"/>
    </source>
</evidence>
<comment type="similarity">
    <text evidence="1">Belongs to the DNA polymerase type-B family.</text>
</comment>
<name>A0A9W7DBX4_AMBMO</name>
<dbReference type="EMBL" id="BSXU01000163">
    <property type="protein sequence ID" value="GMG19602.1"/>
    <property type="molecule type" value="Genomic_DNA"/>
</dbReference>
<keyword evidence="4" id="KW-0548">Nucleotidyltransferase</keyword>
<dbReference type="GO" id="GO:0006260">
    <property type="term" value="P:DNA replication"/>
    <property type="evidence" value="ECO:0007669"/>
    <property type="project" value="UniProtKB-KW"/>
</dbReference>
<dbReference type="AlphaFoldDB" id="A0A9W7DBX4"/>
<keyword evidence="7" id="KW-0238">DNA-binding</keyword>
<dbReference type="OrthoDB" id="5600037at2759"/>
<dbReference type="PANTHER" id="PTHR33568:SF3">
    <property type="entry name" value="DNA-DIRECTED DNA POLYMERASE"/>
    <property type="match status" value="1"/>
</dbReference>
<evidence type="ECO:0000256" key="8">
    <source>
        <dbReference type="ARBA" id="ARBA00049244"/>
    </source>
</evidence>
<dbReference type="Pfam" id="PF03175">
    <property type="entry name" value="DNA_pol_B_2"/>
    <property type="match status" value="1"/>
</dbReference>
<dbReference type="SUPFAM" id="SSF56672">
    <property type="entry name" value="DNA/RNA polymerases"/>
    <property type="match status" value="1"/>
</dbReference>